<keyword evidence="2" id="KW-1185">Reference proteome</keyword>
<evidence type="ECO:0000313" key="1">
    <source>
        <dbReference type="EMBL" id="GAA3621478.1"/>
    </source>
</evidence>
<gene>
    <name evidence="1" type="ORF">GCM10022236_24770</name>
</gene>
<dbReference type="InterPro" id="IPR021456">
    <property type="entry name" value="DUF3107"/>
</dbReference>
<dbReference type="RefSeq" id="WP_344804885.1">
    <property type="nucleotide sequence ID" value="NZ_BAABAB010000016.1"/>
</dbReference>
<sequence>MEIKVGILNVNREVVIESTATAAEVEKDFAKAVKDGGVFALTDERGRRVLIPAEQIGYLDIGQENVRHVGFGSV</sequence>
<comment type="caution">
    <text evidence="1">The sequence shown here is derived from an EMBL/GenBank/DDBJ whole genome shotgun (WGS) entry which is preliminary data.</text>
</comment>
<dbReference type="Pfam" id="PF11305">
    <property type="entry name" value="DUF3107"/>
    <property type="match status" value="1"/>
</dbReference>
<organism evidence="1 2">
    <name type="scientific">Microlunatus ginsengisoli</name>
    <dbReference type="NCBI Taxonomy" id="363863"/>
    <lineage>
        <taxon>Bacteria</taxon>
        <taxon>Bacillati</taxon>
        <taxon>Actinomycetota</taxon>
        <taxon>Actinomycetes</taxon>
        <taxon>Propionibacteriales</taxon>
        <taxon>Propionibacteriaceae</taxon>
        <taxon>Microlunatus</taxon>
    </lineage>
</organism>
<reference evidence="2" key="1">
    <citation type="journal article" date="2019" name="Int. J. Syst. Evol. Microbiol.">
        <title>The Global Catalogue of Microorganisms (GCM) 10K type strain sequencing project: providing services to taxonomists for standard genome sequencing and annotation.</title>
        <authorList>
            <consortium name="The Broad Institute Genomics Platform"/>
            <consortium name="The Broad Institute Genome Sequencing Center for Infectious Disease"/>
            <person name="Wu L."/>
            <person name="Ma J."/>
        </authorList>
    </citation>
    <scope>NUCLEOTIDE SEQUENCE [LARGE SCALE GENOMIC DNA]</scope>
    <source>
        <strain evidence="2">JCM 16929</strain>
    </source>
</reference>
<dbReference type="EMBL" id="BAABAB010000016">
    <property type="protein sequence ID" value="GAA3621478.1"/>
    <property type="molecule type" value="Genomic_DNA"/>
</dbReference>
<dbReference type="Proteomes" id="UP001501490">
    <property type="component" value="Unassembled WGS sequence"/>
</dbReference>
<name>A0ABP6ZY34_9ACTN</name>
<evidence type="ECO:0000313" key="2">
    <source>
        <dbReference type="Proteomes" id="UP001501490"/>
    </source>
</evidence>
<accession>A0ABP6ZY34</accession>
<protein>
    <submittedName>
        <fullName evidence="1">DUF3107 domain-containing protein</fullName>
    </submittedName>
</protein>
<proteinExistence type="predicted"/>